<evidence type="ECO:0000256" key="5">
    <source>
        <dbReference type="PROSITE-ProRule" id="PRU00560"/>
    </source>
</evidence>
<feature type="binding site" evidence="5">
    <location>
        <begin position="45"/>
        <end position="52"/>
    </location>
    <ligand>
        <name>ATP</name>
        <dbReference type="ChEBI" id="CHEBI:30616"/>
    </ligand>
</feature>
<evidence type="ECO:0000259" key="6">
    <source>
        <dbReference type="PROSITE" id="PS51198"/>
    </source>
</evidence>
<organism evidence="7 8">
    <name type="scientific">Streptomyces zagrosensis</name>
    <dbReference type="NCBI Taxonomy" id="1042984"/>
    <lineage>
        <taxon>Bacteria</taxon>
        <taxon>Bacillati</taxon>
        <taxon>Actinomycetota</taxon>
        <taxon>Actinomycetes</taxon>
        <taxon>Kitasatosporales</taxon>
        <taxon>Streptomycetaceae</taxon>
        <taxon>Streptomyces</taxon>
    </lineage>
</organism>
<dbReference type="AlphaFoldDB" id="A0A7W9V1C5"/>
<sequence>MTRTYLPSAFATDKVEAMVKLLGLDPLDAEQWDFLQSESTQDLQAAPGSGKTTLIGLKLTLMADAWTSPTRGVCVLSHTNTAKNEIADRVGLLAAGRSLLRYPHFIGTIQSFVHTFLGLPAVRARGVEVRSVDDAAFEAAALRLLQRPEYSTLRSFVAHHQHESTDIVTRATFTYRDGELAVTGATRDLPFGAQSPSGKQLADLKRNLARRGIFRFQDMYAIAQEYLVRHPGIAAAVTTRFPFVLLDETQDTSAAQHELLDLVFASSSTVVQRVGDTNQGIYSDAASVGGPASLFPLPGAPELQVSRRFGPQIAAVASRLAVRRPQEVRGAGPDGQVAVLLFDETTVSDVVPTFERMAAVTVPEDVLVRRPPRVLGARQSPKTSPVYPQSISCYLPGYTSTSRPTAHRTLIDAARAASGQWRLGPDSHEAATELWNAVRASVSAPTGDGLPALGRLERSAATTGGRVRILLRELLVNADEFDAAGWRMASEQLAVQLKLLNGCQLRHSAMEFITCAAAGTTVGPAPAAVAAVPAARAVPGTIQSAKGETHAATLILECLGKTGRKFDVTEALRMIAEGSDPLRELKSVQAAVQLVFVGATRPTHLLVLAAHRDRSKKYADAMTSAGWDIRDLTEH</sequence>
<dbReference type="PANTHER" id="PTHR11070">
    <property type="entry name" value="UVRD / RECB / PCRA DNA HELICASE FAMILY MEMBER"/>
    <property type="match status" value="1"/>
</dbReference>
<evidence type="ECO:0000256" key="4">
    <source>
        <dbReference type="ARBA" id="ARBA00022840"/>
    </source>
</evidence>
<keyword evidence="2 5" id="KW-0378">Hydrolase</keyword>
<dbReference type="PANTHER" id="PTHR11070:SF2">
    <property type="entry name" value="ATP-DEPENDENT DNA HELICASE SRS2"/>
    <property type="match status" value="1"/>
</dbReference>
<name>A0A7W9V1C5_9ACTN</name>
<dbReference type="SUPFAM" id="SSF52540">
    <property type="entry name" value="P-loop containing nucleoside triphosphate hydrolases"/>
    <property type="match status" value="1"/>
</dbReference>
<protein>
    <recommendedName>
        <fullName evidence="6">UvrD-like helicase ATP-binding domain-containing protein</fullName>
    </recommendedName>
</protein>
<comment type="caution">
    <text evidence="7">The sequence shown here is derived from an EMBL/GenBank/DDBJ whole genome shotgun (WGS) entry which is preliminary data.</text>
</comment>
<dbReference type="EMBL" id="JACHJL010000012">
    <property type="protein sequence ID" value="MBB5937634.1"/>
    <property type="molecule type" value="Genomic_DNA"/>
</dbReference>
<keyword evidence="8" id="KW-1185">Reference proteome</keyword>
<feature type="domain" description="UvrD-like helicase ATP-binding" evidence="6">
    <location>
        <begin position="24"/>
        <end position="331"/>
    </location>
</feature>
<proteinExistence type="predicted"/>
<keyword evidence="4 5" id="KW-0067">ATP-binding</keyword>
<dbReference type="GO" id="GO:0000725">
    <property type="term" value="P:recombinational repair"/>
    <property type="evidence" value="ECO:0007669"/>
    <property type="project" value="TreeGrafter"/>
</dbReference>
<dbReference type="Gene3D" id="3.40.50.300">
    <property type="entry name" value="P-loop containing nucleotide triphosphate hydrolases"/>
    <property type="match status" value="1"/>
</dbReference>
<dbReference type="Proteomes" id="UP000588098">
    <property type="component" value="Unassembled WGS sequence"/>
</dbReference>
<dbReference type="RefSeq" id="WP_184574730.1">
    <property type="nucleotide sequence ID" value="NZ_JACHJL010000012.1"/>
</dbReference>
<evidence type="ECO:0000256" key="3">
    <source>
        <dbReference type="ARBA" id="ARBA00022806"/>
    </source>
</evidence>
<dbReference type="GO" id="GO:0005524">
    <property type="term" value="F:ATP binding"/>
    <property type="evidence" value="ECO:0007669"/>
    <property type="project" value="UniProtKB-UniRule"/>
</dbReference>
<dbReference type="Pfam" id="PF00580">
    <property type="entry name" value="UvrD-helicase"/>
    <property type="match status" value="1"/>
</dbReference>
<keyword evidence="3 5" id="KW-0347">Helicase</keyword>
<dbReference type="GO" id="GO:0003677">
    <property type="term" value="F:DNA binding"/>
    <property type="evidence" value="ECO:0007669"/>
    <property type="project" value="InterPro"/>
</dbReference>
<evidence type="ECO:0000256" key="1">
    <source>
        <dbReference type="ARBA" id="ARBA00022741"/>
    </source>
</evidence>
<gene>
    <name evidence="7" type="ORF">FHS42_004715</name>
</gene>
<reference evidence="7 8" key="1">
    <citation type="submission" date="2020-08" db="EMBL/GenBank/DDBJ databases">
        <title>Genomic Encyclopedia of Type Strains, Phase III (KMG-III): the genomes of soil and plant-associated and newly described type strains.</title>
        <authorList>
            <person name="Whitman W."/>
        </authorList>
    </citation>
    <scope>NUCLEOTIDE SEQUENCE [LARGE SCALE GENOMIC DNA]</scope>
    <source>
        <strain evidence="7 8">CECT 8305</strain>
    </source>
</reference>
<dbReference type="InterPro" id="IPR027417">
    <property type="entry name" value="P-loop_NTPase"/>
</dbReference>
<accession>A0A7W9V1C5</accession>
<dbReference type="GO" id="GO:0043138">
    <property type="term" value="F:3'-5' DNA helicase activity"/>
    <property type="evidence" value="ECO:0007669"/>
    <property type="project" value="TreeGrafter"/>
</dbReference>
<dbReference type="InterPro" id="IPR014016">
    <property type="entry name" value="UvrD-like_ATP-bd"/>
</dbReference>
<keyword evidence="1 5" id="KW-0547">Nucleotide-binding</keyword>
<dbReference type="InterPro" id="IPR000212">
    <property type="entry name" value="DNA_helicase_UvrD/REP"/>
</dbReference>
<evidence type="ECO:0000313" key="8">
    <source>
        <dbReference type="Proteomes" id="UP000588098"/>
    </source>
</evidence>
<dbReference type="PROSITE" id="PS51198">
    <property type="entry name" value="UVRD_HELICASE_ATP_BIND"/>
    <property type="match status" value="1"/>
</dbReference>
<evidence type="ECO:0000256" key="2">
    <source>
        <dbReference type="ARBA" id="ARBA00022801"/>
    </source>
</evidence>
<evidence type="ECO:0000313" key="7">
    <source>
        <dbReference type="EMBL" id="MBB5937634.1"/>
    </source>
</evidence>
<dbReference type="GO" id="GO:0016787">
    <property type="term" value="F:hydrolase activity"/>
    <property type="evidence" value="ECO:0007669"/>
    <property type="project" value="UniProtKB-UniRule"/>
</dbReference>